<dbReference type="Ensembl" id="ENSSPUT00000020830.1">
    <property type="protein sequence ID" value="ENSSPUP00000019553.1"/>
    <property type="gene ID" value="ENSSPUG00000015061.1"/>
</dbReference>
<dbReference type="Proteomes" id="UP000694392">
    <property type="component" value="Unplaced"/>
</dbReference>
<organism evidence="2 3">
    <name type="scientific">Sphenodon punctatus</name>
    <name type="common">Tuatara</name>
    <name type="synonym">Hatteria punctata</name>
    <dbReference type="NCBI Taxonomy" id="8508"/>
    <lineage>
        <taxon>Eukaryota</taxon>
        <taxon>Metazoa</taxon>
        <taxon>Chordata</taxon>
        <taxon>Craniata</taxon>
        <taxon>Vertebrata</taxon>
        <taxon>Euteleostomi</taxon>
        <taxon>Lepidosauria</taxon>
        <taxon>Sphenodontia</taxon>
        <taxon>Sphenodontidae</taxon>
        <taxon>Sphenodon</taxon>
    </lineage>
</organism>
<evidence type="ECO:0000313" key="3">
    <source>
        <dbReference type="Proteomes" id="UP000694392"/>
    </source>
</evidence>
<dbReference type="InterPro" id="IPR029063">
    <property type="entry name" value="SAM-dependent_MTases_sf"/>
</dbReference>
<evidence type="ECO:0000313" key="2">
    <source>
        <dbReference type="Ensembl" id="ENSSPUP00000019553.1"/>
    </source>
</evidence>
<evidence type="ECO:0000259" key="1">
    <source>
        <dbReference type="Pfam" id="PF08241"/>
    </source>
</evidence>
<gene>
    <name evidence="2" type="primary">METTL27</name>
</gene>
<reference evidence="2" key="1">
    <citation type="submission" date="2025-08" db="UniProtKB">
        <authorList>
            <consortium name="Ensembl"/>
        </authorList>
    </citation>
    <scope>IDENTIFICATION</scope>
</reference>
<reference evidence="2" key="2">
    <citation type="submission" date="2025-09" db="UniProtKB">
        <authorList>
            <consortium name="Ensembl"/>
        </authorList>
    </citation>
    <scope>IDENTIFICATION</scope>
</reference>
<dbReference type="PANTHER" id="PTHR43591:SF101">
    <property type="entry name" value="METHYLTRANSFERASE-LIKE PROTEIN 27"/>
    <property type="match status" value="1"/>
</dbReference>
<dbReference type="OMA" id="QAGAWEC"/>
<dbReference type="GO" id="GO:0008757">
    <property type="term" value="F:S-adenosylmethionine-dependent methyltransferase activity"/>
    <property type="evidence" value="ECO:0007669"/>
    <property type="project" value="InterPro"/>
</dbReference>
<dbReference type="Gene3D" id="3.40.50.150">
    <property type="entry name" value="Vaccinia Virus protein VP39"/>
    <property type="match status" value="1"/>
</dbReference>
<dbReference type="PANTHER" id="PTHR43591">
    <property type="entry name" value="METHYLTRANSFERASE"/>
    <property type="match status" value="1"/>
</dbReference>
<sequence length="283" mass="31089">MLMLGREGFILDLGWIEDWSALEQYLPFANLALAADNGAFFLAQAMAVCPRSLLQVQKRVFSVHHGTALTRQLCFYDGWALDYEQDVAVLQYQAPQLSAACLASVFPATPHEALVLDVACGTGLVAQELQALGFCRFHGVDGSQGMLECACRKGIYQELQSCMLGHEPLPAPTGHYDAVLIVGALSEGQVPSTVVPELLRVAKPGGFLCLTTRCNASNMKYMTQLQHILDDLEHQGLWEKVLVQEVDKWEIATSEQESMQDSGYISGVIYVYRKGLSHMLSSS</sequence>
<dbReference type="GeneTree" id="ENSGT00530000063975"/>
<dbReference type="Pfam" id="PF08241">
    <property type="entry name" value="Methyltransf_11"/>
    <property type="match status" value="1"/>
</dbReference>
<dbReference type="InterPro" id="IPR013216">
    <property type="entry name" value="Methyltransf_11"/>
</dbReference>
<name>A0A8D0HEY1_SPHPU</name>
<keyword evidence="3" id="KW-1185">Reference proteome</keyword>
<dbReference type="SUPFAM" id="SSF53335">
    <property type="entry name" value="S-adenosyl-L-methionine-dependent methyltransferases"/>
    <property type="match status" value="1"/>
</dbReference>
<dbReference type="AlphaFoldDB" id="A0A8D0HEY1"/>
<protein>
    <submittedName>
        <fullName evidence="2">Methyltransferase like 27</fullName>
    </submittedName>
</protein>
<dbReference type="CDD" id="cd02440">
    <property type="entry name" value="AdoMet_MTases"/>
    <property type="match status" value="1"/>
</dbReference>
<proteinExistence type="predicted"/>
<feature type="domain" description="Methyltransferase type 11" evidence="1">
    <location>
        <begin position="116"/>
        <end position="209"/>
    </location>
</feature>
<accession>A0A8D0HEY1</accession>